<dbReference type="Pfam" id="PF01480">
    <property type="entry name" value="PWI"/>
    <property type="match status" value="1"/>
</dbReference>
<feature type="compositionally biased region" description="Basic residues" evidence="2">
    <location>
        <begin position="230"/>
        <end position="288"/>
    </location>
</feature>
<dbReference type="AlphaFoldDB" id="A0AAF5HYZ2"/>
<dbReference type="InterPro" id="IPR036483">
    <property type="entry name" value="PWI_dom_sf"/>
</dbReference>
<feature type="compositionally biased region" description="Basic residues" evidence="2">
    <location>
        <begin position="191"/>
        <end position="204"/>
    </location>
</feature>
<protein>
    <submittedName>
        <fullName evidence="5">PWI domain-containing protein</fullName>
    </submittedName>
</protein>
<dbReference type="GO" id="GO:0005681">
    <property type="term" value="C:spliceosomal complex"/>
    <property type="evidence" value="ECO:0007669"/>
    <property type="project" value="TreeGrafter"/>
</dbReference>
<feature type="compositionally biased region" description="Basic and acidic residues" evidence="2">
    <location>
        <begin position="342"/>
        <end position="352"/>
    </location>
</feature>
<evidence type="ECO:0000256" key="1">
    <source>
        <dbReference type="ARBA" id="ARBA00022664"/>
    </source>
</evidence>
<feature type="compositionally biased region" description="Low complexity" evidence="2">
    <location>
        <begin position="322"/>
        <end position="340"/>
    </location>
</feature>
<dbReference type="GO" id="GO:0003723">
    <property type="term" value="F:RNA binding"/>
    <property type="evidence" value="ECO:0007669"/>
    <property type="project" value="TreeGrafter"/>
</dbReference>
<dbReference type="GO" id="GO:0006397">
    <property type="term" value="P:mRNA processing"/>
    <property type="evidence" value="ECO:0007669"/>
    <property type="project" value="UniProtKB-KW"/>
</dbReference>
<sequence length="388" mass="46320">MLKAISYVILIYFYIPDDFFYTNFLVKGKLFKMNGTSFRREGGTDTKFTDKEKKMLNKIKFEKVLDTKIENLSKIDFDLLRPWISKKIIEMIGVEDDIVENLIVTSLQSGTDPKLLQMNLAGFFNARNARIFMGEFWNLLIEASNSKDGIPQALIDLKLSEVKEKENKKENRRSEENDDWNKRYESMSGFKRSREKKSSRRRRSRSYDRRDDKRHRDSSRSPDRREYRRKDHRRRRDSCSPRRRSSSYKRSVSPKRKSRKHSDSPRRKHTRKYSTSPKRKRSHSHRRSRSIEKKSSKKHTTTSRRRSSSLSISPVNDKKVSPQRNSSTSRRSTSRSVSSSPRRRDSLSPEYKRSRRSPYSSRHRSRRYRKRSYSSSSSVNSKGEWRRR</sequence>
<dbReference type="SMART" id="SM00311">
    <property type="entry name" value="PWI"/>
    <property type="match status" value="1"/>
</dbReference>
<feature type="compositionally biased region" description="Basic residues" evidence="2">
    <location>
        <begin position="295"/>
        <end position="307"/>
    </location>
</feature>
<evidence type="ECO:0000259" key="3">
    <source>
        <dbReference type="PROSITE" id="PS51025"/>
    </source>
</evidence>
<evidence type="ECO:0000313" key="5">
    <source>
        <dbReference type="WBParaSite" id="TCONS_00003945.p1"/>
    </source>
</evidence>
<accession>A0AAF5HYZ2</accession>
<evidence type="ECO:0000313" key="4">
    <source>
        <dbReference type="Proteomes" id="UP000035681"/>
    </source>
</evidence>
<evidence type="ECO:0000256" key="2">
    <source>
        <dbReference type="SAM" id="MobiDB-lite"/>
    </source>
</evidence>
<dbReference type="InterPro" id="IPR002483">
    <property type="entry name" value="PWI_dom"/>
</dbReference>
<dbReference type="InterPro" id="IPR052225">
    <property type="entry name" value="Ser/Arg_repetitive_matrix"/>
</dbReference>
<dbReference type="Gene3D" id="1.20.1390.10">
    <property type="entry name" value="PWI domain"/>
    <property type="match status" value="1"/>
</dbReference>
<name>A0AAF5HYZ2_STRER</name>
<dbReference type="PROSITE" id="PS51025">
    <property type="entry name" value="PWI"/>
    <property type="match status" value="1"/>
</dbReference>
<feature type="region of interest" description="Disordered" evidence="2">
    <location>
        <begin position="187"/>
        <end position="388"/>
    </location>
</feature>
<proteinExistence type="predicted"/>
<feature type="compositionally biased region" description="Basic and acidic residues" evidence="2">
    <location>
        <begin position="205"/>
        <end position="229"/>
    </location>
</feature>
<feature type="domain" description="PWI" evidence="3">
    <location>
        <begin position="58"/>
        <end position="157"/>
    </location>
</feature>
<dbReference type="PANTHER" id="PTHR23148">
    <property type="entry name" value="SERINE/ARGININE REGULATED NUCLEAR MATRIX PROTEIN"/>
    <property type="match status" value="1"/>
</dbReference>
<dbReference type="PANTHER" id="PTHR23148:SF0">
    <property type="entry name" value="SERINE_ARGININE REPETITIVE MATRIX PROTEIN 1"/>
    <property type="match status" value="1"/>
</dbReference>
<feature type="compositionally biased region" description="Basic residues" evidence="2">
    <location>
        <begin position="353"/>
        <end position="372"/>
    </location>
</feature>
<organism evidence="4 5">
    <name type="scientific">Strongyloides stercoralis</name>
    <name type="common">Threadworm</name>
    <dbReference type="NCBI Taxonomy" id="6248"/>
    <lineage>
        <taxon>Eukaryota</taxon>
        <taxon>Metazoa</taxon>
        <taxon>Ecdysozoa</taxon>
        <taxon>Nematoda</taxon>
        <taxon>Chromadorea</taxon>
        <taxon>Rhabditida</taxon>
        <taxon>Tylenchina</taxon>
        <taxon>Panagrolaimomorpha</taxon>
        <taxon>Strongyloidoidea</taxon>
        <taxon>Strongyloididae</taxon>
        <taxon>Strongyloides</taxon>
    </lineage>
</organism>
<dbReference type="Proteomes" id="UP000035681">
    <property type="component" value="Unplaced"/>
</dbReference>
<dbReference type="WBParaSite" id="TCONS_00003945.p1">
    <property type="protein sequence ID" value="TCONS_00003945.p1"/>
    <property type="gene ID" value="XLOC_000730"/>
</dbReference>
<keyword evidence="4" id="KW-1185">Reference proteome</keyword>
<dbReference type="SUPFAM" id="SSF101233">
    <property type="entry name" value="PWI domain"/>
    <property type="match status" value="1"/>
</dbReference>
<reference evidence="5" key="1">
    <citation type="submission" date="2024-02" db="UniProtKB">
        <authorList>
            <consortium name="WormBaseParasite"/>
        </authorList>
    </citation>
    <scope>IDENTIFICATION</scope>
</reference>
<keyword evidence="1" id="KW-0507">mRNA processing</keyword>
<dbReference type="GO" id="GO:0048024">
    <property type="term" value="P:regulation of mRNA splicing, via spliceosome"/>
    <property type="evidence" value="ECO:0007669"/>
    <property type="project" value="TreeGrafter"/>
</dbReference>